<proteinExistence type="predicted"/>
<sequence length="89" mass="10104">MSDEDDLPSVYNNRLLNNQVVNAHKRANNDDSLNFLNSIINELCELYNNEVMKGNSAPSILNSIDHFIENKQQTSEEIINLCLKNQGNP</sequence>
<dbReference type="AlphaFoldDB" id="A0A9N9N7G4"/>
<reference evidence="1" key="1">
    <citation type="submission" date="2021-06" db="EMBL/GenBank/DDBJ databases">
        <authorList>
            <person name="Kallberg Y."/>
            <person name="Tangrot J."/>
            <person name="Rosling A."/>
        </authorList>
    </citation>
    <scope>NUCLEOTIDE SEQUENCE</scope>
    <source>
        <strain evidence="1">FL966</strain>
    </source>
</reference>
<gene>
    <name evidence="1" type="ORF">CPELLU_LOCUS12174</name>
</gene>
<keyword evidence="2" id="KW-1185">Reference proteome</keyword>
<name>A0A9N9N7G4_9GLOM</name>
<evidence type="ECO:0000313" key="1">
    <source>
        <dbReference type="EMBL" id="CAG8707890.1"/>
    </source>
</evidence>
<comment type="caution">
    <text evidence="1">The sequence shown here is derived from an EMBL/GenBank/DDBJ whole genome shotgun (WGS) entry which is preliminary data.</text>
</comment>
<protein>
    <submittedName>
        <fullName evidence="1">20934_t:CDS:1</fullName>
    </submittedName>
</protein>
<dbReference type="Proteomes" id="UP000789759">
    <property type="component" value="Unassembled WGS sequence"/>
</dbReference>
<dbReference type="EMBL" id="CAJVQA010011510">
    <property type="protein sequence ID" value="CAG8707890.1"/>
    <property type="molecule type" value="Genomic_DNA"/>
</dbReference>
<evidence type="ECO:0000313" key="2">
    <source>
        <dbReference type="Proteomes" id="UP000789759"/>
    </source>
</evidence>
<feature type="non-terminal residue" evidence="1">
    <location>
        <position position="89"/>
    </location>
</feature>
<organism evidence="1 2">
    <name type="scientific">Cetraspora pellucida</name>
    <dbReference type="NCBI Taxonomy" id="1433469"/>
    <lineage>
        <taxon>Eukaryota</taxon>
        <taxon>Fungi</taxon>
        <taxon>Fungi incertae sedis</taxon>
        <taxon>Mucoromycota</taxon>
        <taxon>Glomeromycotina</taxon>
        <taxon>Glomeromycetes</taxon>
        <taxon>Diversisporales</taxon>
        <taxon>Gigasporaceae</taxon>
        <taxon>Cetraspora</taxon>
    </lineage>
</organism>
<accession>A0A9N9N7G4</accession>